<evidence type="ECO:0000313" key="7">
    <source>
        <dbReference type="EMBL" id="MCX2800519.1"/>
    </source>
</evidence>
<dbReference type="GO" id="GO:0015074">
    <property type="term" value="P:DNA integration"/>
    <property type="evidence" value="ECO:0007669"/>
    <property type="project" value="UniProtKB-KW"/>
</dbReference>
<evidence type="ECO:0000313" key="8">
    <source>
        <dbReference type="Proteomes" id="UP001209730"/>
    </source>
</evidence>
<evidence type="ECO:0000259" key="5">
    <source>
        <dbReference type="PROSITE" id="PS51898"/>
    </source>
</evidence>
<dbReference type="GO" id="GO:0003677">
    <property type="term" value="F:DNA binding"/>
    <property type="evidence" value="ECO:0007669"/>
    <property type="project" value="UniProtKB-UniRule"/>
</dbReference>
<proteinExistence type="predicted"/>
<sequence length="324" mass="36685">MSKIEQYIHAATRENTRRSYQSAIRHFEVTWGGFLPATADSVARYLAEHADTLAVSTLRLRLAALAQWHREQGFPDPTKAPVVRKVLKGIRELHPAQEKRARPLQVEELDRITDWLEGAREKAEARNDRKTLLAATRNKAILLLGFWRGFRSDELCRLQVEFVTVSPGEGMTLFLPRSKGDRQSAGREFRVPALSRLCPVAAYEDWIRLAGIGEGPVFRAINRWGQLSGQSLSPNSISPLLRHLFAESGLAADTGISSHSLRRGFANWASSHGWDTKTLMEYVGWRDVQSAMRYIDTPDPFSRQRIEKSLTAYTSNRLTDNSDR</sequence>
<organism evidence="7 8">
    <name type="scientific">Microbulbifer thermotolerans</name>
    <dbReference type="NCBI Taxonomy" id="252514"/>
    <lineage>
        <taxon>Bacteria</taxon>
        <taxon>Pseudomonadati</taxon>
        <taxon>Pseudomonadota</taxon>
        <taxon>Gammaproteobacteria</taxon>
        <taxon>Cellvibrionales</taxon>
        <taxon>Microbulbiferaceae</taxon>
        <taxon>Microbulbifer</taxon>
    </lineage>
</organism>
<keyword evidence="1" id="KW-0229">DNA integration</keyword>
<dbReference type="InterPro" id="IPR010998">
    <property type="entry name" value="Integrase_recombinase_N"/>
</dbReference>
<dbReference type="SUPFAM" id="SSF56349">
    <property type="entry name" value="DNA breaking-rejoining enzymes"/>
    <property type="match status" value="1"/>
</dbReference>
<dbReference type="Pfam" id="PF00589">
    <property type="entry name" value="Phage_integrase"/>
    <property type="match status" value="1"/>
</dbReference>
<name>A0AB35HTC9_MICTH</name>
<dbReference type="AlphaFoldDB" id="A0AB35HTC9"/>
<protein>
    <submittedName>
        <fullName evidence="7">Site-specific integrase</fullName>
    </submittedName>
</protein>
<evidence type="ECO:0000256" key="4">
    <source>
        <dbReference type="PROSITE-ProRule" id="PRU01248"/>
    </source>
</evidence>
<evidence type="ECO:0000256" key="1">
    <source>
        <dbReference type="ARBA" id="ARBA00022908"/>
    </source>
</evidence>
<comment type="caution">
    <text evidence="7">The sequence shown here is derived from an EMBL/GenBank/DDBJ whole genome shotgun (WGS) entry which is preliminary data.</text>
</comment>
<evidence type="ECO:0000256" key="3">
    <source>
        <dbReference type="ARBA" id="ARBA00023172"/>
    </source>
</evidence>
<dbReference type="PROSITE" id="PS51898">
    <property type="entry name" value="TYR_RECOMBINASE"/>
    <property type="match status" value="1"/>
</dbReference>
<dbReference type="EMBL" id="JAPHQB010000002">
    <property type="protein sequence ID" value="MCX2800519.1"/>
    <property type="molecule type" value="Genomic_DNA"/>
</dbReference>
<dbReference type="SUPFAM" id="SSF47823">
    <property type="entry name" value="lambda integrase-like, N-terminal domain"/>
    <property type="match status" value="1"/>
</dbReference>
<feature type="domain" description="Tyr recombinase" evidence="5">
    <location>
        <begin position="99"/>
        <end position="311"/>
    </location>
</feature>
<reference evidence="7" key="1">
    <citation type="submission" date="2022-11" db="EMBL/GenBank/DDBJ databases">
        <title>Chitin-degrading and fungicidal potential of chitinolytic bacterial strains from marine environment of the Pacific Ocean regions.</title>
        <authorList>
            <person name="Pentekhina I."/>
            <person name="Nedashkovskaya O."/>
            <person name="Seitkalieva A."/>
            <person name="Podvolotskaya A."/>
            <person name="Tekutyeva L."/>
            <person name="Balabanova L."/>
        </authorList>
    </citation>
    <scope>NUCLEOTIDE SEQUENCE</scope>
    <source>
        <strain evidence="7">KMM 6838</strain>
    </source>
</reference>
<dbReference type="InterPro" id="IPR002104">
    <property type="entry name" value="Integrase_catalytic"/>
</dbReference>
<dbReference type="Gene3D" id="1.10.443.10">
    <property type="entry name" value="Intergrase catalytic core"/>
    <property type="match status" value="1"/>
</dbReference>
<accession>A0AB35HTC9</accession>
<evidence type="ECO:0000256" key="2">
    <source>
        <dbReference type="ARBA" id="ARBA00023125"/>
    </source>
</evidence>
<dbReference type="Gene3D" id="1.10.150.130">
    <property type="match status" value="1"/>
</dbReference>
<dbReference type="InterPro" id="IPR044068">
    <property type="entry name" value="CB"/>
</dbReference>
<dbReference type="PANTHER" id="PTHR34605">
    <property type="entry name" value="PHAGE_INTEGRASE DOMAIN-CONTAINING PROTEIN"/>
    <property type="match status" value="1"/>
</dbReference>
<dbReference type="Proteomes" id="UP001209730">
    <property type="component" value="Unassembled WGS sequence"/>
</dbReference>
<evidence type="ECO:0000259" key="6">
    <source>
        <dbReference type="PROSITE" id="PS51900"/>
    </source>
</evidence>
<dbReference type="PANTHER" id="PTHR34605:SF3">
    <property type="entry name" value="P CELL-TYPE AGGLUTINATION PROTEIN MAP4-LIKE-RELATED"/>
    <property type="match status" value="1"/>
</dbReference>
<dbReference type="RefSeq" id="WP_266044077.1">
    <property type="nucleotide sequence ID" value="NZ_JAPHQA010000009.1"/>
</dbReference>
<feature type="domain" description="Core-binding (CB)" evidence="6">
    <location>
        <begin position="1"/>
        <end position="73"/>
    </location>
</feature>
<dbReference type="GO" id="GO:0006310">
    <property type="term" value="P:DNA recombination"/>
    <property type="evidence" value="ECO:0007669"/>
    <property type="project" value="UniProtKB-KW"/>
</dbReference>
<dbReference type="InterPro" id="IPR013762">
    <property type="entry name" value="Integrase-like_cat_sf"/>
</dbReference>
<gene>
    <name evidence="7" type="ORF">OQJ68_01825</name>
</gene>
<dbReference type="InterPro" id="IPR052925">
    <property type="entry name" value="Phage_Integrase-like_Recomb"/>
</dbReference>
<dbReference type="InterPro" id="IPR011010">
    <property type="entry name" value="DNA_brk_join_enz"/>
</dbReference>
<dbReference type="PROSITE" id="PS51900">
    <property type="entry name" value="CB"/>
    <property type="match status" value="1"/>
</dbReference>
<keyword evidence="2 4" id="KW-0238">DNA-binding</keyword>
<dbReference type="CDD" id="cd00799">
    <property type="entry name" value="INT_Cre_C"/>
    <property type="match status" value="1"/>
</dbReference>
<keyword evidence="3" id="KW-0233">DNA recombination</keyword>